<keyword evidence="8" id="KW-0472">Membrane</keyword>
<dbReference type="Pfam" id="PF00328">
    <property type="entry name" value="His_Phos_2"/>
    <property type="match status" value="1"/>
</dbReference>
<keyword evidence="4" id="KW-0732">Signal</keyword>
<dbReference type="InterPro" id="IPR050645">
    <property type="entry name" value="Histidine_acid_phosphatase"/>
</dbReference>
<accession>A0A0R3WGI1</accession>
<dbReference type="InterPro" id="IPR000560">
    <property type="entry name" value="His_Pase_clade-2"/>
</dbReference>
<dbReference type="Proteomes" id="UP000282613">
    <property type="component" value="Unassembled WGS sequence"/>
</dbReference>
<dbReference type="GO" id="GO:0003993">
    <property type="term" value="F:acid phosphatase activity"/>
    <property type="evidence" value="ECO:0007669"/>
    <property type="project" value="UniProtKB-EC"/>
</dbReference>
<evidence type="ECO:0000256" key="6">
    <source>
        <dbReference type="ARBA" id="ARBA00023157"/>
    </source>
</evidence>
<dbReference type="Gene3D" id="3.40.50.1240">
    <property type="entry name" value="Phosphoglycerate mutase-like"/>
    <property type="match status" value="1"/>
</dbReference>
<keyword evidence="5" id="KW-0378">Hydrolase</keyword>
<evidence type="ECO:0000313" key="10">
    <source>
        <dbReference type="Proteomes" id="UP000282613"/>
    </source>
</evidence>
<dbReference type="STRING" id="60517.A0A0R3WGI1"/>
<gene>
    <name evidence="9" type="ORF">TASK_LOCUS9975</name>
</gene>
<comment type="similarity">
    <text evidence="2">Belongs to the histidine acid phosphatase family.</text>
</comment>
<dbReference type="WBParaSite" id="TASK_0000997401-mRNA-1">
    <property type="protein sequence ID" value="TASK_0000997401-mRNA-1"/>
    <property type="gene ID" value="TASK_0000997401"/>
</dbReference>
<evidence type="ECO:0000256" key="5">
    <source>
        <dbReference type="ARBA" id="ARBA00022801"/>
    </source>
</evidence>
<dbReference type="PROSITE" id="PS00778">
    <property type="entry name" value="HIS_ACID_PHOSPHAT_2"/>
    <property type="match status" value="1"/>
</dbReference>
<evidence type="ECO:0000313" key="11">
    <source>
        <dbReference type="WBParaSite" id="TASK_0000997401-mRNA-1"/>
    </source>
</evidence>
<dbReference type="InterPro" id="IPR029033">
    <property type="entry name" value="His_PPase_superfam"/>
</dbReference>
<evidence type="ECO:0000256" key="4">
    <source>
        <dbReference type="ARBA" id="ARBA00022729"/>
    </source>
</evidence>
<evidence type="ECO:0000256" key="8">
    <source>
        <dbReference type="SAM" id="Phobius"/>
    </source>
</evidence>
<evidence type="ECO:0000256" key="1">
    <source>
        <dbReference type="ARBA" id="ARBA00000032"/>
    </source>
</evidence>
<keyword evidence="8" id="KW-0812">Transmembrane</keyword>
<protein>
    <recommendedName>
        <fullName evidence="3">acid phosphatase</fullName>
        <ecNumber evidence="3">3.1.3.2</ecNumber>
    </recommendedName>
</protein>
<evidence type="ECO:0000256" key="7">
    <source>
        <dbReference type="ARBA" id="ARBA00023180"/>
    </source>
</evidence>
<reference evidence="11" key="1">
    <citation type="submission" date="2017-02" db="UniProtKB">
        <authorList>
            <consortium name="WormBaseParasite"/>
        </authorList>
    </citation>
    <scope>IDENTIFICATION</scope>
</reference>
<evidence type="ECO:0000256" key="2">
    <source>
        <dbReference type="ARBA" id="ARBA00005375"/>
    </source>
</evidence>
<reference evidence="9 10" key="2">
    <citation type="submission" date="2018-11" db="EMBL/GenBank/DDBJ databases">
        <authorList>
            <consortium name="Pathogen Informatics"/>
        </authorList>
    </citation>
    <scope>NUCLEOTIDE SEQUENCE [LARGE SCALE GENOMIC DNA]</scope>
</reference>
<dbReference type="OrthoDB" id="5821688at2759"/>
<dbReference type="AlphaFoldDB" id="A0A0R3WGI1"/>
<dbReference type="EMBL" id="UYRS01019859">
    <property type="protein sequence ID" value="VDK47087.1"/>
    <property type="molecule type" value="Genomic_DNA"/>
</dbReference>
<evidence type="ECO:0000256" key="3">
    <source>
        <dbReference type="ARBA" id="ARBA00012646"/>
    </source>
</evidence>
<name>A0A0R3WGI1_TAEAS</name>
<keyword evidence="8" id="KW-1133">Transmembrane helix</keyword>
<sequence length="351" mass="39356">MRSSDVDRSLMSAEAMMAGFFHLSNSSLSKYGLQWRPVPTHTVPTTTDTLLSFEPCPRLAQRRDELLQSKEGISLLKQHKKTIEHVGTSYGIENITLMDIWEITDDLFCLRSHNATLPTWCTQDVVEELDLITDKLFRLLFTDPETLKLAVGVFLKDAFDRMDEYIHKNATDPSSLESLLAYSAHDTNVAPLLGALGANVEENRPRYAALVAMELLAPSADAPPNSDHLLRLYYKRGWTDETGSYMQFKACRNREAEEGCAFALVRESIAALLLTAEEIEAACKADWLPSKYQLIVAITLSTFLALLFFTLAAVYCVVWRQRCWQRNQRGGNLGIASQLPYSPLVSTPPTA</sequence>
<comment type="catalytic activity">
    <reaction evidence="1">
        <text>a phosphate monoester + H2O = an alcohol + phosphate</text>
        <dbReference type="Rhea" id="RHEA:15017"/>
        <dbReference type="ChEBI" id="CHEBI:15377"/>
        <dbReference type="ChEBI" id="CHEBI:30879"/>
        <dbReference type="ChEBI" id="CHEBI:43474"/>
        <dbReference type="ChEBI" id="CHEBI:67140"/>
        <dbReference type="EC" id="3.1.3.2"/>
    </reaction>
</comment>
<keyword evidence="10" id="KW-1185">Reference proteome</keyword>
<dbReference type="SUPFAM" id="SSF53254">
    <property type="entry name" value="Phosphoglycerate mutase-like"/>
    <property type="match status" value="1"/>
</dbReference>
<organism evidence="11">
    <name type="scientific">Taenia asiatica</name>
    <name type="common">Asian tapeworm</name>
    <dbReference type="NCBI Taxonomy" id="60517"/>
    <lineage>
        <taxon>Eukaryota</taxon>
        <taxon>Metazoa</taxon>
        <taxon>Spiralia</taxon>
        <taxon>Lophotrochozoa</taxon>
        <taxon>Platyhelminthes</taxon>
        <taxon>Cestoda</taxon>
        <taxon>Eucestoda</taxon>
        <taxon>Cyclophyllidea</taxon>
        <taxon>Taeniidae</taxon>
        <taxon>Taenia</taxon>
    </lineage>
</organism>
<dbReference type="PANTHER" id="PTHR11567">
    <property type="entry name" value="ACID PHOSPHATASE-RELATED"/>
    <property type="match status" value="1"/>
</dbReference>
<dbReference type="PANTHER" id="PTHR11567:SF211">
    <property type="entry name" value="PROSTATIC ACID PHOSPHATASE"/>
    <property type="match status" value="1"/>
</dbReference>
<keyword evidence="7" id="KW-0325">Glycoprotein</keyword>
<feature type="transmembrane region" description="Helical" evidence="8">
    <location>
        <begin position="294"/>
        <end position="319"/>
    </location>
</feature>
<evidence type="ECO:0000313" key="9">
    <source>
        <dbReference type="EMBL" id="VDK47087.1"/>
    </source>
</evidence>
<keyword evidence="6" id="KW-1015">Disulfide bond</keyword>
<dbReference type="EC" id="3.1.3.2" evidence="3"/>
<proteinExistence type="inferred from homology"/>
<dbReference type="InterPro" id="IPR033379">
    <property type="entry name" value="Acid_Pase_AS"/>
</dbReference>
<dbReference type="CDD" id="cd07061">
    <property type="entry name" value="HP_HAP_like"/>
    <property type="match status" value="1"/>
</dbReference>